<proteinExistence type="predicted"/>
<dbReference type="EMBL" id="LANW01000001">
    <property type="protein sequence ID" value="KJV66998.1"/>
    <property type="molecule type" value="Genomic_DNA"/>
</dbReference>
<dbReference type="Proteomes" id="UP000033385">
    <property type="component" value="Unassembled WGS sequence"/>
</dbReference>
<evidence type="ECO:0000313" key="3">
    <source>
        <dbReference type="Proteomes" id="UP000033385"/>
    </source>
</evidence>
<feature type="region of interest" description="Disordered" evidence="1">
    <location>
        <begin position="24"/>
        <end position="45"/>
    </location>
</feature>
<sequence length="45" mass="5101">MSYITQFIFLDVVRIPSDVEHLPMNPSENDKYQCCQPSPVKSAAT</sequence>
<evidence type="ECO:0000256" key="1">
    <source>
        <dbReference type="SAM" id="MobiDB-lite"/>
    </source>
</evidence>
<gene>
    <name evidence="2" type="ORF">APHNP_0737</name>
</gene>
<reference evidence="2 3" key="1">
    <citation type="submission" date="2015-01" db="EMBL/GenBank/DDBJ databases">
        <title>Genome Sequencing of Rickettsiales.</title>
        <authorList>
            <person name="Daugherty S.C."/>
            <person name="Su Q."/>
            <person name="Abolude K."/>
            <person name="Beier-Sexton M."/>
            <person name="Carlyon J.A."/>
            <person name="Carter R."/>
            <person name="Day N.P."/>
            <person name="Dumler S.J."/>
            <person name="Dyachenko V."/>
            <person name="Godinez A."/>
            <person name="Kurtti T.J."/>
            <person name="Lichay M."/>
            <person name="Mullins K.E."/>
            <person name="Ott S."/>
            <person name="Pappas-Brown V."/>
            <person name="Paris D.H."/>
            <person name="Patel P."/>
            <person name="Richards A.L."/>
            <person name="Sadzewicz L."/>
            <person name="Sears K."/>
            <person name="Seidman D."/>
            <person name="Sengamalay N."/>
            <person name="Stenos J."/>
            <person name="Tallon L.J."/>
            <person name="Vincent G."/>
            <person name="Fraser C.M."/>
            <person name="Munderloh U."/>
            <person name="Dunning-Hotopp J.C."/>
        </authorList>
    </citation>
    <scope>NUCLEOTIDE SEQUENCE [LARGE SCALE GENOMIC DNA]</scope>
    <source>
        <strain evidence="2 3">ApNP</strain>
    </source>
</reference>
<name>A0A0F3NFY7_ANAPH</name>
<organism evidence="2 3">
    <name type="scientific">Anaplasma phagocytophilum str. ApNP</name>
    <dbReference type="NCBI Taxonomy" id="1359153"/>
    <lineage>
        <taxon>Bacteria</taxon>
        <taxon>Pseudomonadati</taxon>
        <taxon>Pseudomonadota</taxon>
        <taxon>Alphaproteobacteria</taxon>
        <taxon>Rickettsiales</taxon>
        <taxon>Anaplasmataceae</taxon>
        <taxon>Anaplasma</taxon>
        <taxon>phagocytophilum group</taxon>
    </lineage>
</organism>
<comment type="caution">
    <text evidence="2">The sequence shown here is derived from an EMBL/GenBank/DDBJ whole genome shotgun (WGS) entry which is preliminary data.</text>
</comment>
<protein>
    <submittedName>
        <fullName evidence="2">Uncharacterized protein</fullName>
    </submittedName>
</protein>
<accession>A0A0F3NFY7</accession>
<dbReference type="AlphaFoldDB" id="A0A0F3NFY7"/>
<evidence type="ECO:0000313" key="2">
    <source>
        <dbReference type="EMBL" id="KJV66998.1"/>
    </source>
</evidence>
<dbReference type="PATRIC" id="fig|1359153.3.peg.761"/>